<name>A0AA35CMI2_9FIRM</name>
<dbReference type="PANTHER" id="PTHR30304">
    <property type="entry name" value="D-TAGATOSE-1,6-BISPHOSPHATE ALDOLASE"/>
    <property type="match status" value="1"/>
</dbReference>
<dbReference type="PANTHER" id="PTHR30304:SF0">
    <property type="entry name" value="D-TAGATOSE-1,6-BISPHOSPHATE ALDOLASE SUBUNIT GATY-RELATED"/>
    <property type="match status" value="1"/>
</dbReference>
<dbReference type="KEGG" id="cmic:caldi_31450"/>
<dbReference type="RefSeq" id="WP_264842664.1">
    <property type="nucleotide sequence ID" value="NZ_AP025628.1"/>
</dbReference>
<feature type="binding site" evidence="2">
    <location>
        <begin position="216"/>
        <end position="218"/>
    </location>
    <ligand>
        <name>dihydroxyacetone phosphate</name>
        <dbReference type="ChEBI" id="CHEBI:57642"/>
    </ligand>
</feature>
<feature type="binding site" evidence="2">
    <location>
        <position position="188"/>
    </location>
    <ligand>
        <name>dihydroxyacetone phosphate</name>
        <dbReference type="ChEBI" id="CHEBI:57642"/>
    </ligand>
</feature>
<feature type="active site" description="Proton donor" evidence="1">
    <location>
        <position position="89"/>
    </location>
</feature>
<feature type="binding site" evidence="3">
    <location>
        <position position="215"/>
    </location>
    <ligand>
        <name>Zn(2+)</name>
        <dbReference type="ChEBI" id="CHEBI:29105"/>
        <label>1</label>
        <note>catalytic</note>
    </ligand>
</feature>
<feature type="binding site" evidence="3">
    <location>
        <position position="187"/>
    </location>
    <ligand>
        <name>Zn(2+)</name>
        <dbReference type="ChEBI" id="CHEBI:29105"/>
        <label>1</label>
        <note>catalytic</note>
    </ligand>
</feature>
<feature type="binding site" evidence="3">
    <location>
        <position position="90"/>
    </location>
    <ligand>
        <name>Zn(2+)</name>
        <dbReference type="ChEBI" id="CHEBI:29105"/>
        <label>1</label>
        <note>catalytic</note>
    </ligand>
</feature>
<keyword evidence="5" id="KW-1185">Reference proteome</keyword>
<keyword evidence="3" id="KW-0479">Metal-binding</keyword>
<dbReference type="CDD" id="cd00947">
    <property type="entry name" value="TBP_aldolase_IIB"/>
    <property type="match status" value="1"/>
</dbReference>
<dbReference type="InterPro" id="IPR000771">
    <property type="entry name" value="FBA_II"/>
</dbReference>
<evidence type="ECO:0000313" key="4">
    <source>
        <dbReference type="EMBL" id="BDG62055.1"/>
    </source>
</evidence>
<protein>
    <submittedName>
        <fullName evidence="4">Tagatose-bisphosphate aldolase</fullName>
    </submittedName>
</protein>
<dbReference type="InterPro" id="IPR050246">
    <property type="entry name" value="Class_II_FBP_aldolase"/>
</dbReference>
<organism evidence="4 5">
    <name type="scientific">Caldinitratiruptor microaerophilus</name>
    <dbReference type="NCBI Taxonomy" id="671077"/>
    <lineage>
        <taxon>Bacteria</taxon>
        <taxon>Bacillati</taxon>
        <taxon>Bacillota</taxon>
        <taxon>Clostridia</taxon>
        <taxon>Eubacteriales</taxon>
        <taxon>Symbiobacteriaceae</taxon>
        <taxon>Caldinitratiruptor</taxon>
    </lineage>
</organism>
<dbReference type="Proteomes" id="UP001163687">
    <property type="component" value="Chromosome"/>
</dbReference>
<dbReference type="SUPFAM" id="SSF51569">
    <property type="entry name" value="Aldolase"/>
    <property type="match status" value="1"/>
</dbReference>
<dbReference type="Pfam" id="PF01116">
    <property type="entry name" value="F_bP_aldolase"/>
    <property type="match status" value="1"/>
</dbReference>
<dbReference type="GO" id="GO:0005975">
    <property type="term" value="P:carbohydrate metabolic process"/>
    <property type="evidence" value="ECO:0007669"/>
    <property type="project" value="InterPro"/>
</dbReference>
<dbReference type="Gene3D" id="3.20.20.70">
    <property type="entry name" value="Aldolase class I"/>
    <property type="match status" value="1"/>
</dbReference>
<feature type="binding site" evidence="3">
    <location>
        <position position="111"/>
    </location>
    <ligand>
        <name>Zn(2+)</name>
        <dbReference type="ChEBI" id="CHEBI:29105"/>
        <label>2</label>
    </ligand>
</feature>
<evidence type="ECO:0000256" key="1">
    <source>
        <dbReference type="PIRSR" id="PIRSR001359-1"/>
    </source>
</evidence>
<gene>
    <name evidence="4" type="ORF">caldi_31450</name>
</gene>
<feature type="binding site" evidence="3">
    <location>
        <position position="141"/>
    </location>
    <ligand>
        <name>Zn(2+)</name>
        <dbReference type="ChEBI" id="CHEBI:29105"/>
        <label>2</label>
    </ligand>
</feature>
<evidence type="ECO:0000256" key="3">
    <source>
        <dbReference type="PIRSR" id="PIRSR001359-3"/>
    </source>
</evidence>
<evidence type="ECO:0000256" key="2">
    <source>
        <dbReference type="PIRSR" id="PIRSR001359-2"/>
    </source>
</evidence>
<reference evidence="4" key="1">
    <citation type="submission" date="2022-03" db="EMBL/GenBank/DDBJ databases">
        <title>Complete genome sequence of Caldinitratiruptor microaerophilus.</title>
        <authorList>
            <person name="Mukaiyama R."/>
            <person name="Nishiyama T."/>
            <person name="Ueda K."/>
        </authorList>
    </citation>
    <scope>NUCLEOTIDE SEQUENCE</scope>
    <source>
        <strain evidence="4">JCM 16183</strain>
    </source>
</reference>
<keyword evidence="3" id="KW-0862">Zinc</keyword>
<proteinExistence type="predicted"/>
<sequence>MPELARFSSMLRTAQRGGYAVAAFNVYNLESIAAALRAAIATRTPVIVALGERYFPNMRPATARAIVDTLLAQHAREGQAVPPVGLHLDHATSPEHCSEAIRAGFTSVMIDGSHLPYRENVRLTRAVVEEAHAHGVEVEAELGGLAAGEASHEFATGEEALTDPDQAREFVAETGVDALAVSVGTVHGLYRGEPRIDLDRLAAIHARVDVPLVLHGGSGTPAGLLRECVARGVAKVNVNTEISLAAVHRIREELEARPRAHFAELGLVAVPEMEEVMKDYIRRFGAAGVLPGI</sequence>
<dbReference type="GO" id="GO:0016832">
    <property type="term" value="F:aldehyde-lyase activity"/>
    <property type="evidence" value="ECO:0007669"/>
    <property type="project" value="InterPro"/>
</dbReference>
<dbReference type="PIRSF" id="PIRSF001359">
    <property type="entry name" value="F_bP_aldolase_II"/>
    <property type="match status" value="1"/>
</dbReference>
<dbReference type="AlphaFoldDB" id="A0AA35CMI2"/>
<dbReference type="GO" id="GO:0008270">
    <property type="term" value="F:zinc ion binding"/>
    <property type="evidence" value="ECO:0007669"/>
    <property type="project" value="InterPro"/>
</dbReference>
<dbReference type="InterPro" id="IPR013785">
    <property type="entry name" value="Aldolase_TIM"/>
</dbReference>
<feature type="binding site" evidence="2">
    <location>
        <begin position="237"/>
        <end position="240"/>
    </location>
    <ligand>
        <name>dihydroxyacetone phosphate</name>
        <dbReference type="ChEBI" id="CHEBI:57642"/>
    </ligand>
</feature>
<dbReference type="NCBIfam" id="TIGR00167">
    <property type="entry name" value="cbbA"/>
    <property type="match status" value="1"/>
</dbReference>
<accession>A0AA35CMI2</accession>
<dbReference type="EMBL" id="AP025628">
    <property type="protein sequence ID" value="BDG62055.1"/>
    <property type="molecule type" value="Genomic_DNA"/>
</dbReference>
<evidence type="ECO:0000313" key="5">
    <source>
        <dbReference type="Proteomes" id="UP001163687"/>
    </source>
</evidence>
<comment type="cofactor">
    <cofactor evidence="3">
        <name>Zn(2+)</name>
        <dbReference type="ChEBI" id="CHEBI:29105"/>
    </cofactor>
    <text evidence="3">Binds 2 Zn(2+) ions per subunit. One is catalytic and the other provides a structural contribution.</text>
</comment>